<proteinExistence type="predicted"/>
<evidence type="ECO:0000256" key="1">
    <source>
        <dbReference type="SAM" id="MobiDB-lite"/>
    </source>
</evidence>
<accession>A0A7J7D6Y5</accession>
<reference evidence="2 3" key="1">
    <citation type="journal article" date="2020" name="Nat. Commun.">
        <title>Genome of Tripterygium wilfordii and identification of cytochrome P450 involved in triptolide biosynthesis.</title>
        <authorList>
            <person name="Tu L."/>
            <person name="Su P."/>
            <person name="Zhang Z."/>
            <person name="Gao L."/>
            <person name="Wang J."/>
            <person name="Hu T."/>
            <person name="Zhou J."/>
            <person name="Zhang Y."/>
            <person name="Zhao Y."/>
            <person name="Liu Y."/>
            <person name="Song Y."/>
            <person name="Tong Y."/>
            <person name="Lu Y."/>
            <person name="Yang J."/>
            <person name="Xu C."/>
            <person name="Jia M."/>
            <person name="Peters R.J."/>
            <person name="Huang L."/>
            <person name="Gao W."/>
        </authorList>
    </citation>
    <scope>NUCLEOTIDE SEQUENCE [LARGE SCALE GENOMIC DNA]</scope>
    <source>
        <strain evidence="3">cv. XIE 37</strain>
        <tissue evidence="2">Leaf</tissue>
    </source>
</reference>
<keyword evidence="3" id="KW-1185">Reference proteome</keyword>
<dbReference type="EMBL" id="JAAARO010000009">
    <property type="protein sequence ID" value="KAF5742063.1"/>
    <property type="molecule type" value="Genomic_DNA"/>
</dbReference>
<sequence>MAQNHLCEGNPFAKDKIHKPNFFEILSNCSHTLSAFQCQLRAQPPYEHHTGRGTKGGFPVPKGSRKMQCCHRNMRGGKRMGHGIAYKGEKAYFLVGEEPAD</sequence>
<name>A0A7J7D6Y5_TRIWF</name>
<comment type="caution">
    <text evidence="2">The sequence shown here is derived from an EMBL/GenBank/DDBJ whole genome shotgun (WGS) entry which is preliminary data.</text>
</comment>
<evidence type="ECO:0000313" key="3">
    <source>
        <dbReference type="Proteomes" id="UP000593562"/>
    </source>
</evidence>
<feature type="region of interest" description="Disordered" evidence="1">
    <location>
        <begin position="45"/>
        <end position="66"/>
    </location>
</feature>
<protein>
    <submittedName>
        <fullName evidence="2">Uncharacterized protein</fullName>
    </submittedName>
</protein>
<dbReference type="Proteomes" id="UP000593562">
    <property type="component" value="Unassembled WGS sequence"/>
</dbReference>
<dbReference type="InParanoid" id="A0A7J7D6Y5"/>
<organism evidence="2 3">
    <name type="scientific">Tripterygium wilfordii</name>
    <name type="common">Thunder God vine</name>
    <dbReference type="NCBI Taxonomy" id="458696"/>
    <lineage>
        <taxon>Eukaryota</taxon>
        <taxon>Viridiplantae</taxon>
        <taxon>Streptophyta</taxon>
        <taxon>Embryophyta</taxon>
        <taxon>Tracheophyta</taxon>
        <taxon>Spermatophyta</taxon>
        <taxon>Magnoliopsida</taxon>
        <taxon>eudicotyledons</taxon>
        <taxon>Gunneridae</taxon>
        <taxon>Pentapetalae</taxon>
        <taxon>rosids</taxon>
        <taxon>fabids</taxon>
        <taxon>Celastrales</taxon>
        <taxon>Celastraceae</taxon>
        <taxon>Tripterygium</taxon>
    </lineage>
</organism>
<gene>
    <name evidence="2" type="ORF">HS088_TW09G00102</name>
</gene>
<evidence type="ECO:0000313" key="2">
    <source>
        <dbReference type="EMBL" id="KAF5742063.1"/>
    </source>
</evidence>
<dbReference type="AlphaFoldDB" id="A0A7J7D6Y5"/>